<dbReference type="RefSeq" id="WP_311725375.1">
    <property type="nucleotide sequence ID" value="NZ_JAVRFD010000009.1"/>
</dbReference>
<sequence>MSSTREKDQQPRSPRRTSMCGQVTTSHQLQDALGKLKVRCR</sequence>
<evidence type="ECO:0000313" key="3">
    <source>
        <dbReference type="Proteomes" id="UP001180754"/>
    </source>
</evidence>
<comment type="caution">
    <text evidence="2">The sequence shown here is derived from an EMBL/GenBank/DDBJ whole genome shotgun (WGS) entry which is preliminary data.</text>
</comment>
<proteinExistence type="predicted"/>
<protein>
    <submittedName>
        <fullName evidence="2">Uncharacterized protein</fullName>
    </submittedName>
</protein>
<evidence type="ECO:0000256" key="1">
    <source>
        <dbReference type="SAM" id="MobiDB-lite"/>
    </source>
</evidence>
<feature type="compositionally biased region" description="Polar residues" evidence="1">
    <location>
        <begin position="19"/>
        <end position="28"/>
    </location>
</feature>
<feature type="compositionally biased region" description="Basic and acidic residues" evidence="1">
    <location>
        <begin position="1"/>
        <end position="10"/>
    </location>
</feature>
<name>A0ABU2XG41_9ACTN</name>
<gene>
    <name evidence="2" type="ORF">RND15_19675</name>
</gene>
<dbReference type="EMBL" id="JAVRFD010000009">
    <property type="protein sequence ID" value="MDT0544910.1"/>
    <property type="molecule type" value="Genomic_DNA"/>
</dbReference>
<dbReference type="Proteomes" id="UP001180754">
    <property type="component" value="Unassembled WGS sequence"/>
</dbReference>
<feature type="region of interest" description="Disordered" evidence="1">
    <location>
        <begin position="1"/>
        <end position="28"/>
    </location>
</feature>
<reference evidence="2" key="1">
    <citation type="submission" date="2024-05" db="EMBL/GenBank/DDBJ databases">
        <title>30 novel species of actinomycetes from the DSMZ collection.</title>
        <authorList>
            <person name="Nouioui I."/>
        </authorList>
    </citation>
    <scope>NUCLEOTIDE SEQUENCE</scope>
    <source>
        <strain evidence="2">DSM 41529</strain>
    </source>
</reference>
<accession>A0ABU2XG41</accession>
<keyword evidence="3" id="KW-1185">Reference proteome</keyword>
<evidence type="ECO:0000313" key="2">
    <source>
        <dbReference type="EMBL" id="MDT0544910.1"/>
    </source>
</evidence>
<organism evidence="2 3">
    <name type="scientific">Streptomyces lonegramiae</name>
    <dbReference type="NCBI Taxonomy" id="3075524"/>
    <lineage>
        <taxon>Bacteria</taxon>
        <taxon>Bacillati</taxon>
        <taxon>Actinomycetota</taxon>
        <taxon>Actinomycetes</taxon>
        <taxon>Kitasatosporales</taxon>
        <taxon>Streptomycetaceae</taxon>
        <taxon>Streptomyces</taxon>
    </lineage>
</organism>